<organism evidence="1 2">
    <name type="scientific">Niabella ginsenosidivorans</name>
    <dbReference type="NCBI Taxonomy" id="1176587"/>
    <lineage>
        <taxon>Bacteria</taxon>
        <taxon>Pseudomonadati</taxon>
        <taxon>Bacteroidota</taxon>
        <taxon>Chitinophagia</taxon>
        <taxon>Chitinophagales</taxon>
        <taxon>Chitinophagaceae</taxon>
        <taxon>Niabella</taxon>
    </lineage>
</organism>
<keyword evidence="2" id="KW-1185">Reference proteome</keyword>
<dbReference type="RefSeq" id="WP_067753102.1">
    <property type="nucleotide sequence ID" value="NZ_CP015772.1"/>
</dbReference>
<dbReference type="Proteomes" id="UP000077667">
    <property type="component" value="Chromosome"/>
</dbReference>
<dbReference type="Gene3D" id="1.10.1660.10">
    <property type="match status" value="1"/>
</dbReference>
<proteinExistence type="predicted"/>
<evidence type="ECO:0000313" key="1">
    <source>
        <dbReference type="EMBL" id="ANH80511.1"/>
    </source>
</evidence>
<evidence type="ECO:0008006" key="3">
    <source>
        <dbReference type="Google" id="ProtNLM"/>
    </source>
</evidence>
<accession>A0A1A9I1D2</accession>
<name>A0A1A9I1D2_9BACT</name>
<dbReference type="Pfam" id="PF13591">
    <property type="entry name" value="MerR_2"/>
    <property type="match status" value="1"/>
</dbReference>
<dbReference type="EMBL" id="CP015772">
    <property type="protein sequence ID" value="ANH80511.1"/>
    <property type="molecule type" value="Genomic_DNA"/>
</dbReference>
<protein>
    <recommendedName>
        <fullName evidence="3">MerR family transcriptional regulator</fullName>
    </recommendedName>
</protein>
<dbReference type="STRING" id="1176587.A8C56_05460"/>
<evidence type="ECO:0000313" key="2">
    <source>
        <dbReference type="Proteomes" id="UP000077667"/>
    </source>
</evidence>
<sequence>MEKAKRISVEQCCIYYKIEASFVQELDEHGLIRLTRSGKKNFIAYEQLTDLEKYMHLYYDLDINMEGMEAIMHLLNRMQDLQQEIRKLQNRLGEN</sequence>
<dbReference type="AlphaFoldDB" id="A0A1A9I1D2"/>
<dbReference type="KEGG" id="nia:A8C56_05460"/>
<dbReference type="OrthoDB" id="1494789at2"/>
<gene>
    <name evidence="1" type="ORF">A8C56_05460</name>
</gene>
<reference evidence="1 2" key="1">
    <citation type="submission" date="2016-05" db="EMBL/GenBank/DDBJ databases">
        <title>Niabella ginsenosidivorans BS26 whole genome sequencing.</title>
        <authorList>
            <person name="Im W.T."/>
            <person name="Siddiqi M.Z."/>
        </authorList>
    </citation>
    <scope>NUCLEOTIDE SEQUENCE [LARGE SCALE GENOMIC DNA]</scope>
    <source>
        <strain evidence="1 2">BS26</strain>
    </source>
</reference>